<dbReference type="EMBL" id="AEPD01000021">
    <property type="protein sequence ID" value="EFU30960.1"/>
    <property type="molecule type" value="Genomic_DNA"/>
</dbReference>
<gene>
    <name evidence="1" type="ORF">HMPREF6485_1019</name>
</gene>
<sequence length="74" mass="8349">MQVFKDSKNKTKELHRKLSIRNGRTPGKVQKDTLIFPLGPNENAKEAERARQTAVASAQKWLFCTLTTAVSCLF</sequence>
<comment type="caution">
    <text evidence="1">The sequence shown here is derived from an EMBL/GenBank/DDBJ whole genome shotgun (WGS) entry which is preliminary data.</text>
</comment>
<organism evidence="1 2">
    <name type="scientific">Segatella buccae ATCC 33574</name>
    <dbReference type="NCBI Taxonomy" id="873513"/>
    <lineage>
        <taxon>Bacteria</taxon>
        <taxon>Pseudomonadati</taxon>
        <taxon>Bacteroidota</taxon>
        <taxon>Bacteroidia</taxon>
        <taxon>Bacteroidales</taxon>
        <taxon>Prevotellaceae</taxon>
        <taxon>Segatella</taxon>
    </lineage>
</organism>
<dbReference type="HOGENOM" id="CLU_2684723_0_0_10"/>
<reference evidence="1 2" key="1">
    <citation type="submission" date="2010-10" db="EMBL/GenBank/DDBJ databases">
        <authorList>
            <person name="Muzny D."/>
            <person name="Qin X."/>
            <person name="Deng J."/>
            <person name="Jiang H."/>
            <person name="Liu Y."/>
            <person name="Qu J."/>
            <person name="Song X.-Z."/>
            <person name="Zhang L."/>
            <person name="Thornton R."/>
            <person name="Coyle M."/>
            <person name="Francisco L."/>
            <person name="Jackson L."/>
            <person name="Javaid M."/>
            <person name="Korchina V."/>
            <person name="Kovar C."/>
            <person name="Mata R."/>
            <person name="Mathew T."/>
            <person name="Ngo R."/>
            <person name="Nguyen L."/>
            <person name="Nguyen N."/>
            <person name="Okwuonu G."/>
            <person name="Ongeri F."/>
            <person name="Pham C."/>
            <person name="Simmons D."/>
            <person name="Wilczek-Boney K."/>
            <person name="Hale W."/>
            <person name="Jakkamsetti A."/>
            <person name="Pham P."/>
            <person name="Ruth R."/>
            <person name="San Lucas F."/>
            <person name="Warren J."/>
            <person name="Zhang J."/>
            <person name="Zhao Z."/>
            <person name="Zhou C."/>
            <person name="Zhu D."/>
            <person name="Lee S."/>
            <person name="Bess C."/>
            <person name="Blankenburg K."/>
            <person name="Forbes L."/>
            <person name="Fu Q."/>
            <person name="Gubbala S."/>
            <person name="Hirani K."/>
            <person name="Jayaseelan J.C."/>
            <person name="Lara F."/>
            <person name="Munidasa M."/>
            <person name="Palculict T."/>
            <person name="Patil S."/>
            <person name="Pu L.-L."/>
            <person name="Saada N."/>
            <person name="Tang L."/>
            <person name="Weissenberger G."/>
            <person name="Zhu Y."/>
            <person name="Hemphill L."/>
            <person name="Shang Y."/>
            <person name="Youmans B."/>
            <person name="Ayvaz T."/>
            <person name="Ross M."/>
            <person name="Santibanez J."/>
            <person name="Aqrawi P."/>
            <person name="Gross S."/>
            <person name="Joshi V."/>
            <person name="Fowler G."/>
            <person name="Nazareth L."/>
            <person name="Reid J."/>
            <person name="Worley K."/>
            <person name="Petrosino J."/>
            <person name="Highlander S."/>
            <person name="Gibbs R."/>
        </authorList>
    </citation>
    <scope>NUCLEOTIDE SEQUENCE [LARGE SCALE GENOMIC DNA]</scope>
    <source>
        <strain evidence="1 2">ATCC 33574</strain>
    </source>
</reference>
<keyword evidence="2" id="KW-1185">Reference proteome</keyword>
<evidence type="ECO:0000313" key="1">
    <source>
        <dbReference type="EMBL" id="EFU30960.1"/>
    </source>
</evidence>
<dbReference type="Proteomes" id="UP000003112">
    <property type="component" value="Unassembled WGS sequence"/>
</dbReference>
<protein>
    <submittedName>
        <fullName evidence="1">Uncharacterized protein</fullName>
    </submittedName>
</protein>
<evidence type="ECO:0000313" key="2">
    <source>
        <dbReference type="Proteomes" id="UP000003112"/>
    </source>
</evidence>
<proteinExistence type="predicted"/>
<accession>E6K613</accession>
<dbReference type="STRING" id="873513.HMPREF6485_1019"/>
<dbReference type="AlphaFoldDB" id="E6K613"/>
<name>E6K613_9BACT</name>